<dbReference type="AlphaFoldDB" id="A0AAW6U9S5"/>
<sequence>MNHIYQKGKNDITLLLLHGTGGNEYDLLPLAKHIDQEASYLGVRGNILENGMSRFFKRISMGVFDEISLKEESMNLYDFIDKASIKYDFDRNKIVVIGYSNGANIAANLMLTYTNPFNRAILFHPMVPSRNKLNNKLNQMNIFISSGKNDAMVPQNEVFELTEMFESLEANVDVYWTDAGHQLTHEEITKATEWYHQNKST</sequence>
<comment type="caution">
    <text evidence="4">The sequence shown here is derived from an EMBL/GenBank/DDBJ whole genome shotgun (WGS) entry which is preliminary data.</text>
</comment>
<evidence type="ECO:0000256" key="2">
    <source>
        <dbReference type="ARBA" id="ARBA00022801"/>
    </source>
</evidence>
<gene>
    <name evidence="4" type="ORF">QJ521_08685</name>
</gene>
<evidence type="ECO:0000313" key="4">
    <source>
        <dbReference type="EMBL" id="MDI6453640.1"/>
    </source>
</evidence>
<dbReference type="GO" id="GO:0016787">
    <property type="term" value="F:hydrolase activity"/>
    <property type="evidence" value="ECO:0007669"/>
    <property type="project" value="UniProtKB-KW"/>
</dbReference>
<dbReference type="InterPro" id="IPR003140">
    <property type="entry name" value="PLipase/COase/thioEstase"/>
</dbReference>
<dbReference type="RefSeq" id="WP_282840081.1">
    <property type="nucleotide sequence ID" value="NZ_JASCXW010000040.1"/>
</dbReference>
<keyword evidence="5" id="KW-1185">Reference proteome</keyword>
<evidence type="ECO:0000259" key="3">
    <source>
        <dbReference type="Pfam" id="PF02230"/>
    </source>
</evidence>
<accession>A0AAW6U9S5</accession>
<organism evidence="4 5">
    <name type="scientific">Peloplasma aerotolerans</name>
    <dbReference type="NCBI Taxonomy" id="3044389"/>
    <lineage>
        <taxon>Bacteria</taxon>
        <taxon>Bacillati</taxon>
        <taxon>Mycoplasmatota</taxon>
        <taxon>Mollicutes</taxon>
        <taxon>Acholeplasmatales</taxon>
        <taxon>Acholeplasmataceae</taxon>
        <taxon>Peloplasma</taxon>
    </lineage>
</organism>
<dbReference type="PANTHER" id="PTHR10655:SF17">
    <property type="entry name" value="LYSOPHOSPHOLIPASE-LIKE PROTEIN 1"/>
    <property type="match status" value="1"/>
</dbReference>
<dbReference type="PANTHER" id="PTHR10655">
    <property type="entry name" value="LYSOPHOSPHOLIPASE-RELATED"/>
    <property type="match status" value="1"/>
</dbReference>
<dbReference type="EMBL" id="JASCXW010000040">
    <property type="protein sequence ID" value="MDI6453640.1"/>
    <property type="molecule type" value="Genomic_DNA"/>
</dbReference>
<comment type="similarity">
    <text evidence="1">Belongs to the AB hydrolase superfamily. AB hydrolase 2 family.</text>
</comment>
<dbReference type="Gene3D" id="3.40.50.1820">
    <property type="entry name" value="alpha/beta hydrolase"/>
    <property type="match status" value="1"/>
</dbReference>
<proteinExistence type="inferred from homology"/>
<dbReference type="Proteomes" id="UP001431532">
    <property type="component" value="Unassembled WGS sequence"/>
</dbReference>
<reference evidence="4" key="1">
    <citation type="submission" date="2023-05" db="EMBL/GenBank/DDBJ databases">
        <title>Mariniplasma microaerophilum sp. nov., a novel anaerobic mollicute isolated from terrestrial mud volcano, Taman Peninsula, Russia.</title>
        <authorList>
            <person name="Khomyakova M.A."/>
            <person name="Merkel A.Y."/>
            <person name="Slobodkin A.I."/>
        </authorList>
    </citation>
    <scope>NUCLEOTIDE SEQUENCE</scope>
    <source>
        <strain evidence="4">M4Ah</strain>
    </source>
</reference>
<dbReference type="Pfam" id="PF02230">
    <property type="entry name" value="Abhydrolase_2"/>
    <property type="match status" value="1"/>
</dbReference>
<dbReference type="InterPro" id="IPR029058">
    <property type="entry name" value="AB_hydrolase_fold"/>
</dbReference>
<protein>
    <submittedName>
        <fullName evidence="4">Alpha/beta hydrolase</fullName>
    </submittedName>
</protein>
<dbReference type="SUPFAM" id="SSF53474">
    <property type="entry name" value="alpha/beta-Hydrolases"/>
    <property type="match status" value="1"/>
</dbReference>
<keyword evidence="2 4" id="KW-0378">Hydrolase</keyword>
<evidence type="ECO:0000313" key="5">
    <source>
        <dbReference type="Proteomes" id="UP001431532"/>
    </source>
</evidence>
<name>A0AAW6U9S5_9MOLU</name>
<dbReference type="InterPro" id="IPR050565">
    <property type="entry name" value="LYPA1-2/EST-like"/>
</dbReference>
<feature type="domain" description="Phospholipase/carboxylesterase/thioesterase" evidence="3">
    <location>
        <begin position="65"/>
        <end position="193"/>
    </location>
</feature>
<evidence type="ECO:0000256" key="1">
    <source>
        <dbReference type="ARBA" id="ARBA00006499"/>
    </source>
</evidence>